<sequence>MSVLEPISYGDWYWKQSVDAIKARSEAVEKIYTPIVNGLLHNSGLYEYMPDFFKPLFDNIAAPTEDAWEDVQRLFLNATTAATSALYGDELARPGMYAMKADKTTLKIEVKSKSWYCPSFVKPLLLTSYEPLSPLET</sequence>
<name>X1QGN1_9ZZZZ</name>
<proteinExistence type="predicted"/>
<gene>
    <name evidence="1" type="ORF">S12H4_00117</name>
</gene>
<protein>
    <submittedName>
        <fullName evidence="1">Uncharacterized protein</fullName>
    </submittedName>
</protein>
<evidence type="ECO:0000313" key="1">
    <source>
        <dbReference type="EMBL" id="GAI67642.1"/>
    </source>
</evidence>
<reference evidence="1" key="1">
    <citation type="journal article" date="2014" name="Front. Microbiol.">
        <title>High frequency of phylogenetically diverse reductive dehalogenase-homologous genes in deep subseafloor sedimentary metagenomes.</title>
        <authorList>
            <person name="Kawai M."/>
            <person name="Futagami T."/>
            <person name="Toyoda A."/>
            <person name="Takaki Y."/>
            <person name="Nishi S."/>
            <person name="Hori S."/>
            <person name="Arai W."/>
            <person name="Tsubouchi T."/>
            <person name="Morono Y."/>
            <person name="Uchiyama I."/>
            <person name="Ito T."/>
            <person name="Fujiyama A."/>
            <person name="Inagaki F."/>
            <person name="Takami H."/>
        </authorList>
    </citation>
    <scope>NUCLEOTIDE SEQUENCE</scope>
    <source>
        <strain evidence="1">Expedition CK06-06</strain>
    </source>
</reference>
<comment type="caution">
    <text evidence="1">The sequence shown here is derived from an EMBL/GenBank/DDBJ whole genome shotgun (WGS) entry which is preliminary data.</text>
</comment>
<organism evidence="1">
    <name type="scientific">marine sediment metagenome</name>
    <dbReference type="NCBI Taxonomy" id="412755"/>
    <lineage>
        <taxon>unclassified sequences</taxon>
        <taxon>metagenomes</taxon>
        <taxon>ecological metagenomes</taxon>
    </lineage>
</organism>
<accession>X1QGN1</accession>
<dbReference type="AlphaFoldDB" id="X1QGN1"/>
<dbReference type="EMBL" id="BARW01000007">
    <property type="protein sequence ID" value="GAI67642.1"/>
    <property type="molecule type" value="Genomic_DNA"/>
</dbReference>